<gene>
    <name evidence="12" type="ordered locus">Psta_4677</name>
</gene>
<dbReference type="SMART" id="SM00529">
    <property type="entry name" value="HTH_DTXR"/>
    <property type="match status" value="1"/>
</dbReference>
<dbReference type="Gene3D" id="1.10.3470.10">
    <property type="entry name" value="ABC transporter involved in vitamin B12 uptake, BtuC"/>
    <property type="match status" value="1"/>
</dbReference>
<dbReference type="GO" id="GO:0003700">
    <property type="term" value="F:DNA-binding transcription factor activity"/>
    <property type="evidence" value="ECO:0007669"/>
    <property type="project" value="InterPro"/>
</dbReference>
<dbReference type="AlphaFoldDB" id="D2R7Y8"/>
<dbReference type="GO" id="GO:0046914">
    <property type="term" value="F:transition metal ion binding"/>
    <property type="evidence" value="ECO:0007669"/>
    <property type="project" value="InterPro"/>
</dbReference>
<feature type="transmembrane region" description="Helical" evidence="10">
    <location>
        <begin position="21"/>
        <end position="43"/>
    </location>
</feature>
<dbReference type="eggNOG" id="COG1108">
    <property type="taxonomic scope" value="Bacteria"/>
</dbReference>
<dbReference type="PANTHER" id="PTHR30477:SF8">
    <property type="entry name" value="METAL TRANSPORT SYSTEM MEMBRANE PROTEIN CT_070-RELATED"/>
    <property type="match status" value="1"/>
</dbReference>
<dbReference type="STRING" id="530564.Psta_4677"/>
<dbReference type="Pfam" id="PF00950">
    <property type="entry name" value="ABC-3"/>
    <property type="match status" value="1"/>
</dbReference>
<dbReference type="EMBL" id="CP001848">
    <property type="protein sequence ID" value="ADB19319.1"/>
    <property type="molecule type" value="Genomic_DNA"/>
</dbReference>
<feature type="compositionally biased region" description="Basic and acidic residues" evidence="9">
    <location>
        <begin position="467"/>
        <end position="481"/>
    </location>
</feature>
<reference evidence="12 13" key="1">
    <citation type="journal article" date="2009" name="Stand. Genomic Sci.">
        <title>Complete genome sequence of Pirellula staleyi type strain (ATCC 27377).</title>
        <authorList>
            <person name="Clum A."/>
            <person name="Tindall B.J."/>
            <person name="Sikorski J."/>
            <person name="Ivanova N."/>
            <person name="Mavrommatis K."/>
            <person name="Lucas S."/>
            <person name="Glavina del Rio T."/>
            <person name="Nolan M."/>
            <person name="Chen F."/>
            <person name="Tice H."/>
            <person name="Pitluck S."/>
            <person name="Cheng J.F."/>
            <person name="Chertkov O."/>
            <person name="Brettin T."/>
            <person name="Han C."/>
            <person name="Detter J.C."/>
            <person name="Kuske C."/>
            <person name="Bruce D."/>
            <person name="Goodwin L."/>
            <person name="Ovchinikova G."/>
            <person name="Pati A."/>
            <person name="Mikhailova N."/>
            <person name="Chen A."/>
            <person name="Palaniappan K."/>
            <person name="Land M."/>
            <person name="Hauser L."/>
            <person name="Chang Y.J."/>
            <person name="Jeffries C.D."/>
            <person name="Chain P."/>
            <person name="Rohde M."/>
            <person name="Goker M."/>
            <person name="Bristow J."/>
            <person name="Eisen J.A."/>
            <person name="Markowitz V."/>
            <person name="Hugenholtz P."/>
            <person name="Kyrpides N.C."/>
            <person name="Klenk H.P."/>
            <person name="Lapidus A."/>
        </authorList>
    </citation>
    <scope>NUCLEOTIDE SEQUENCE [LARGE SCALE GENOMIC DNA]</scope>
    <source>
        <strain evidence="13">ATCC 27377 / DSM 6068 / ICPB 4128</strain>
    </source>
</reference>
<sequence length="481" mass="52246">MHDPANENRVTTAWSRNRSDAVWLMLYLTCAAIVAALASYRTIDDTNRLLALRTMAIGVCCGASCALVGCYLVLRKMSLLGDAISHSVLPGIAIAYFLTGQVTGWPLLAGAMVVGVLTSFLTQTIHWIGRVAEDASMGVVYTTLFAVGVIMMQTWAPRAHLDADCVLYGQIDYAAADLASLAGYDIPRSLSLLVPVLGVVLLLVVILWKQLKVTAFDPAHATAMGIPTAAIHYILMAAVAVVCVASFESVGSILVVAMLIVPAATAQLIADRLVWMMVWATAISCVSAVLGTLVAFSLDTTVAGVIAVVSGLQFAIAVFIAPRQGLASKWLRNLSLAIRIRTEDFLAKLYRHEETPLTSPMATTTSLLDHIAVYVAWRRDLIARGARGVWKLTDSGLESAQRVVRAHRLWEAYLDTHFDLPRDHLHEPAEYMEHYLSEPLQQEIDAELAGRSIDPHGKQIPALAPRKPAESASEIRDNQKR</sequence>
<evidence type="ECO:0000256" key="4">
    <source>
        <dbReference type="ARBA" id="ARBA00022475"/>
    </source>
</evidence>
<proteinExistence type="inferred from homology"/>
<protein>
    <submittedName>
        <fullName evidence="12">ABC-3 protein</fullName>
    </submittedName>
</protein>
<accession>D2R7Y8</accession>
<dbReference type="InterPro" id="IPR037294">
    <property type="entry name" value="ABC_BtuC-like"/>
</dbReference>
<feature type="transmembrane region" description="Helical" evidence="10">
    <location>
        <begin position="55"/>
        <end position="74"/>
    </location>
</feature>
<dbReference type="InterPro" id="IPR022689">
    <property type="entry name" value="Iron_dep_repressor"/>
</dbReference>
<feature type="transmembrane region" description="Helical" evidence="10">
    <location>
        <begin position="302"/>
        <end position="322"/>
    </location>
</feature>
<feature type="domain" description="Iron dependent repressor metal binding and dimerisation" evidence="11">
    <location>
        <begin position="393"/>
        <end position="461"/>
    </location>
</feature>
<evidence type="ECO:0000256" key="9">
    <source>
        <dbReference type="SAM" id="MobiDB-lite"/>
    </source>
</evidence>
<dbReference type="eggNOG" id="COG1321">
    <property type="taxonomic scope" value="Bacteria"/>
</dbReference>
<keyword evidence="3 8" id="KW-0813">Transport</keyword>
<organism evidence="12 13">
    <name type="scientific">Pirellula staleyi (strain ATCC 27377 / DSM 6068 / ICPB 4128)</name>
    <name type="common">Pirella staleyi</name>
    <dbReference type="NCBI Taxonomy" id="530564"/>
    <lineage>
        <taxon>Bacteria</taxon>
        <taxon>Pseudomonadati</taxon>
        <taxon>Planctomycetota</taxon>
        <taxon>Planctomycetia</taxon>
        <taxon>Pirellulales</taxon>
        <taxon>Pirellulaceae</taxon>
        <taxon>Pirellula</taxon>
    </lineage>
</organism>
<keyword evidence="6 10" id="KW-1133">Transmembrane helix</keyword>
<keyword evidence="5 8" id="KW-0812">Transmembrane</keyword>
<evidence type="ECO:0000256" key="1">
    <source>
        <dbReference type="ARBA" id="ARBA00004651"/>
    </source>
</evidence>
<dbReference type="Proteomes" id="UP000001887">
    <property type="component" value="Chromosome"/>
</dbReference>
<dbReference type="HOGENOM" id="CLU_028808_0_2_0"/>
<dbReference type="GO" id="GO:0046983">
    <property type="term" value="F:protein dimerization activity"/>
    <property type="evidence" value="ECO:0007669"/>
    <property type="project" value="InterPro"/>
</dbReference>
<evidence type="ECO:0000256" key="8">
    <source>
        <dbReference type="RuleBase" id="RU003943"/>
    </source>
</evidence>
<evidence type="ECO:0000256" key="2">
    <source>
        <dbReference type="ARBA" id="ARBA00008034"/>
    </source>
</evidence>
<feature type="transmembrane region" description="Helical" evidence="10">
    <location>
        <begin position="277"/>
        <end position="296"/>
    </location>
</feature>
<dbReference type="CDD" id="cd06550">
    <property type="entry name" value="TM_ABC_iron-siderophores_like"/>
    <property type="match status" value="1"/>
</dbReference>
<dbReference type="SUPFAM" id="SSF81345">
    <property type="entry name" value="ABC transporter involved in vitamin B12 uptake, BtuC"/>
    <property type="match status" value="1"/>
</dbReference>
<dbReference type="Pfam" id="PF02742">
    <property type="entry name" value="Fe_dep_repr_C"/>
    <property type="match status" value="1"/>
</dbReference>
<dbReference type="SUPFAM" id="SSF47979">
    <property type="entry name" value="Iron-dependent repressor protein, dimerization domain"/>
    <property type="match status" value="1"/>
</dbReference>
<keyword evidence="7 10" id="KW-0472">Membrane</keyword>
<dbReference type="GO" id="GO:0043190">
    <property type="term" value="C:ATP-binding cassette (ABC) transporter complex"/>
    <property type="evidence" value="ECO:0007669"/>
    <property type="project" value="InterPro"/>
</dbReference>
<evidence type="ECO:0000313" key="13">
    <source>
        <dbReference type="Proteomes" id="UP000001887"/>
    </source>
</evidence>
<dbReference type="GO" id="GO:0055085">
    <property type="term" value="P:transmembrane transport"/>
    <property type="evidence" value="ECO:0007669"/>
    <property type="project" value="InterPro"/>
</dbReference>
<evidence type="ECO:0000313" key="12">
    <source>
        <dbReference type="EMBL" id="ADB19319.1"/>
    </source>
</evidence>
<feature type="transmembrane region" description="Helical" evidence="10">
    <location>
        <begin position="138"/>
        <end position="156"/>
    </location>
</feature>
<feature type="transmembrane region" description="Helical" evidence="10">
    <location>
        <begin position="79"/>
        <end position="99"/>
    </location>
</feature>
<name>D2R7Y8_PIRSD</name>
<evidence type="ECO:0000256" key="7">
    <source>
        <dbReference type="ARBA" id="ARBA00023136"/>
    </source>
</evidence>
<dbReference type="InterPro" id="IPR036388">
    <property type="entry name" value="WH-like_DNA-bd_sf"/>
</dbReference>
<comment type="similarity">
    <text evidence="2 8">Belongs to the ABC-3 integral membrane protein family.</text>
</comment>
<feature type="transmembrane region" description="Helical" evidence="10">
    <location>
        <begin position="105"/>
        <end position="126"/>
    </location>
</feature>
<feature type="transmembrane region" description="Helical" evidence="10">
    <location>
        <begin position="229"/>
        <end position="247"/>
    </location>
</feature>
<keyword evidence="13" id="KW-1185">Reference proteome</keyword>
<dbReference type="GO" id="GO:0010043">
    <property type="term" value="P:response to zinc ion"/>
    <property type="evidence" value="ECO:0007669"/>
    <property type="project" value="TreeGrafter"/>
</dbReference>
<feature type="transmembrane region" description="Helical" evidence="10">
    <location>
        <begin position="190"/>
        <end position="208"/>
    </location>
</feature>
<evidence type="ECO:0000259" key="11">
    <source>
        <dbReference type="Pfam" id="PF02742"/>
    </source>
</evidence>
<dbReference type="OrthoDB" id="9788905at2"/>
<keyword evidence="4" id="KW-1003">Cell membrane</keyword>
<evidence type="ECO:0000256" key="3">
    <source>
        <dbReference type="ARBA" id="ARBA00022448"/>
    </source>
</evidence>
<evidence type="ECO:0000256" key="10">
    <source>
        <dbReference type="SAM" id="Phobius"/>
    </source>
</evidence>
<feature type="region of interest" description="Disordered" evidence="9">
    <location>
        <begin position="448"/>
        <end position="481"/>
    </location>
</feature>
<dbReference type="KEGG" id="psl:Psta_4677"/>
<dbReference type="InterPro" id="IPR001367">
    <property type="entry name" value="Fe_dep_repressor"/>
</dbReference>
<evidence type="ECO:0000256" key="5">
    <source>
        <dbReference type="ARBA" id="ARBA00022692"/>
    </source>
</evidence>
<dbReference type="InterPro" id="IPR036421">
    <property type="entry name" value="Fe_dep_repressor_sf"/>
</dbReference>
<dbReference type="Gene3D" id="1.10.10.10">
    <property type="entry name" value="Winged helix-like DNA-binding domain superfamily/Winged helix DNA-binding domain"/>
    <property type="match status" value="1"/>
</dbReference>
<evidence type="ECO:0000256" key="6">
    <source>
        <dbReference type="ARBA" id="ARBA00022989"/>
    </source>
</evidence>
<dbReference type="InterPro" id="IPR001626">
    <property type="entry name" value="ABC_TroCD"/>
</dbReference>
<dbReference type="PANTHER" id="PTHR30477">
    <property type="entry name" value="ABC-TRANSPORTER METAL-BINDING PROTEIN"/>
    <property type="match status" value="1"/>
</dbReference>
<comment type="subcellular location">
    <subcellularLocation>
        <location evidence="1 8">Cell membrane</location>
        <topology evidence="1 8">Multi-pass membrane protein</topology>
    </subcellularLocation>
</comment>